<protein>
    <submittedName>
        <fullName evidence="2">Pentapeptide repeat-containing protein</fullName>
    </submittedName>
</protein>
<name>A0ABS5Y4Y2_9CYAN</name>
<organism evidence="2 3">
    <name type="scientific">Leptothoe kymatousa TAU-MAC 1615</name>
    <dbReference type="NCBI Taxonomy" id="2364775"/>
    <lineage>
        <taxon>Bacteria</taxon>
        <taxon>Bacillati</taxon>
        <taxon>Cyanobacteriota</taxon>
        <taxon>Cyanophyceae</taxon>
        <taxon>Nodosilineales</taxon>
        <taxon>Cymatolegaceae</taxon>
        <taxon>Leptothoe</taxon>
        <taxon>Leptothoe kymatousa</taxon>
    </lineage>
</organism>
<keyword evidence="3" id="KW-1185">Reference proteome</keyword>
<proteinExistence type="predicted"/>
<dbReference type="InterPro" id="IPR051082">
    <property type="entry name" value="Pentapeptide-BTB/POZ_domain"/>
</dbReference>
<sequence>MQTPESLKLNPINVVHPQAQAEYGPKKLIILENNGVSLEKSTLTQNYVLGGHIDRDPLNTSFAPQHEHRAVSMAGAQMSEVTFIGHYPGLNGDAVADSQPTKLRNSRFILVGEQGRGYKFEVMAPIAQPITQYVPTAVGKGSNLAGSSFKQADLQGTDFSGCNLQGSNFTAANLSGCNFTGANLTRCNFNQANLSNANFTGARLALSELSAAVTSKATDFSHSYLVGARFHCLLGEKFAYLGQFKGSIFADGNNRIEVANTDFSRVSGLVDGQFVCYYKSDVTLPKGVECVSTNRFRETRETIARNSDTPTTAPTAWSDGYTN</sequence>
<feature type="region of interest" description="Disordered" evidence="1">
    <location>
        <begin position="302"/>
        <end position="323"/>
    </location>
</feature>
<dbReference type="PANTHER" id="PTHR14136">
    <property type="entry name" value="BTB_POZ DOMAIN-CONTAINING PROTEIN KCTD9"/>
    <property type="match status" value="1"/>
</dbReference>
<feature type="compositionally biased region" description="Polar residues" evidence="1">
    <location>
        <begin position="304"/>
        <end position="323"/>
    </location>
</feature>
<dbReference type="EMBL" id="JADOER010000010">
    <property type="protein sequence ID" value="MBT9312846.1"/>
    <property type="molecule type" value="Genomic_DNA"/>
</dbReference>
<dbReference type="Pfam" id="PF13599">
    <property type="entry name" value="Pentapeptide_4"/>
    <property type="match status" value="1"/>
</dbReference>
<evidence type="ECO:0000313" key="3">
    <source>
        <dbReference type="Proteomes" id="UP001196661"/>
    </source>
</evidence>
<evidence type="ECO:0000256" key="1">
    <source>
        <dbReference type="SAM" id="MobiDB-lite"/>
    </source>
</evidence>
<gene>
    <name evidence="2" type="ORF">IXB28_11560</name>
</gene>
<comment type="caution">
    <text evidence="2">The sequence shown here is derived from an EMBL/GenBank/DDBJ whole genome shotgun (WGS) entry which is preliminary data.</text>
</comment>
<dbReference type="RefSeq" id="WP_215618749.1">
    <property type="nucleotide sequence ID" value="NZ_JADOER010000010.1"/>
</dbReference>
<dbReference type="Proteomes" id="UP001196661">
    <property type="component" value="Unassembled WGS sequence"/>
</dbReference>
<reference evidence="2 3" key="1">
    <citation type="journal article" date="2021" name="Mar. Drugs">
        <title>Genome Reduction and Secondary Metabolism of the Marine Sponge-Associated Cyanobacterium Leptothoe.</title>
        <authorList>
            <person name="Konstantinou D."/>
            <person name="Popin R.V."/>
            <person name="Fewer D.P."/>
            <person name="Sivonen K."/>
            <person name="Gkelis S."/>
        </authorList>
    </citation>
    <scope>NUCLEOTIDE SEQUENCE [LARGE SCALE GENOMIC DNA]</scope>
    <source>
        <strain evidence="2 3">TAU-MAC 1615</strain>
    </source>
</reference>
<dbReference type="InterPro" id="IPR001646">
    <property type="entry name" value="5peptide_repeat"/>
</dbReference>
<evidence type="ECO:0000313" key="2">
    <source>
        <dbReference type="EMBL" id="MBT9312846.1"/>
    </source>
</evidence>
<accession>A0ABS5Y4Y2</accession>
<dbReference type="SUPFAM" id="SSF141571">
    <property type="entry name" value="Pentapeptide repeat-like"/>
    <property type="match status" value="1"/>
</dbReference>
<dbReference type="Gene3D" id="2.160.20.80">
    <property type="entry name" value="E3 ubiquitin-protein ligase SopA"/>
    <property type="match status" value="1"/>
</dbReference>
<dbReference type="PANTHER" id="PTHR14136:SF17">
    <property type="entry name" value="BTB_POZ DOMAIN-CONTAINING PROTEIN KCTD9"/>
    <property type="match status" value="1"/>
</dbReference>